<evidence type="ECO:0000313" key="2">
    <source>
        <dbReference type="Proteomes" id="UP000292087"/>
    </source>
</evidence>
<sequence length="171" mass="19475">MVAIFEFTCSCCGKRHEGSPSFGYKAPMHYEVLSEQDKQSLATLTDDLCEIDSPEGTDYFARVVLVLPIHGVEEPFLWGVWVSLSEESFARYTSTWGEHDESDSYFGWFSNRLPYYPDTINLKTNIRPRNGGLRPYLELEPSPHLLATHYFEGLSIQEAQRIAEEVMHGGS</sequence>
<dbReference type="EMBL" id="SHMF01000003">
    <property type="protein sequence ID" value="TAA34694.1"/>
    <property type="molecule type" value="Genomic_DNA"/>
</dbReference>
<protein>
    <submittedName>
        <fullName evidence="1">DUF2199 domain-containing protein</fullName>
    </submittedName>
</protein>
<proteinExistence type="predicted"/>
<dbReference type="Pfam" id="PF09965">
    <property type="entry name" value="DUF2199"/>
    <property type="match status" value="1"/>
</dbReference>
<gene>
    <name evidence="1" type="ORF">EA656_13410</name>
</gene>
<evidence type="ECO:0000313" key="1">
    <source>
        <dbReference type="EMBL" id="TAA34694.1"/>
    </source>
</evidence>
<organism evidence="1 2">
    <name type="scientific">Pseudoxanthomonas winnipegensis</name>
    <dbReference type="NCBI Taxonomy" id="2480810"/>
    <lineage>
        <taxon>Bacteria</taxon>
        <taxon>Pseudomonadati</taxon>
        <taxon>Pseudomonadota</taxon>
        <taxon>Gammaproteobacteria</taxon>
        <taxon>Lysobacterales</taxon>
        <taxon>Lysobacteraceae</taxon>
        <taxon>Pseudoxanthomonas</taxon>
    </lineage>
</organism>
<comment type="caution">
    <text evidence="1">The sequence shown here is derived from an EMBL/GenBank/DDBJ whole genome shotgun (WGS) entry which is preliminary data.</text>
</comment>
<dbReference type="AlphaFoldDB" id="A0A4Q8LTL7"/>
<reference evidence="1 2" key="1">
    <citation type="submission" date="2019-02" db="EMBL/GenBank/DDBJ databases">
        <title>WGS of Pseudoxanthomonas species novum from clinical isolates.</title>
        <authorList>
            <person name="Bernier A.-M."/>
            <person name="Bernard K."/>
            <person name="Vachon A."/>
        </authorList>
    </citation>
    <scope>NUCLEOTIDE SEQUENCE [LARGE SCALE GENOMIC DNA]</scope>
    <source>
        <strain evidence="1 2">NML140781</strain>
    </source>
</reference>
<accession>A0A4Q8LTL7</accession>
<dbReference type="Proteomes" id="UP000292087">
    <property type="component" value="Unassembled WGS sequence"/>
</dbReference>
<name>A0A4Q8LTL7_9GAMM</name>
<dbReference type="RefSeq" id="WP_130524074.1">
    <property type="nucleotide sequence ID" value="NZ_SHLZ01000002.1"/>
</dbReference>
<dbReference type="InterPro" id="IPR018697">
    <property type="entry name" value="DUF2199"/>
</dbReference>